<dbReference type="Proteomes" id="UP001583172">
    <property type="component" value="Unassembled WGS sequence"/>
</dbReference>
<protein>
    <recommendedName>
        <fullName evidence="4">Malate dehydrogenase</fullName>
    </recommendedName>
</protein>
<feature type="signal peptide" evidence="1">
    <location>
        <begin position="1"/>
        <end position="17"/>
    </location>
</feature>
<evidence type="ECO:0008006" key="4">
    <source>
        <dbReference type="Google" id="ProtNLM"/>
    </source>
</evidence>
<comment type="caution">
    <text evidence="2">The sequence shown here is derived from an EMBL/GenBank/DDBJ whole genome shotgun (WGS) entry which is preliminary data.</text>
</comment>
<evidence type="ECO:0000256" key="1">
    <source>
        <dbReference type="SAM" id="SignalP"/>
    </source>
</evidence>
<reference evidence="2 3" key="1">
    <citation type="journal article" date="2024" name="Commun. Biol.">
        <title>Comparative genomic analysis of thermophilic fungi reveals convergent evolutionary adaptations and gene losses.</title>
        <authorList>
            <person name="Steindorff A.S."/>
            <person name="Aguilar-Pontes M.V."/>
            <person name="Robinson A.J."/>
            <person name="Andreopoulos B."/>
            <person name="LaButti K."/>
            <person name="Kuo A."/>
            <person name="Mondo S."/>
            <person name="Riley R."/>
            <person name="Otillar R."/>
            <person name="Haridas S."/>
            <person name="Lipzen A."/>
            <person name="Grimwood J."/>
            <person name="Schmutz J."/>
            <person name="Clum A."/>
            <person name="Reid I.D."/>
            <person name="Moisan M.C."/>
            <person name="Butler G."/>
            <person name="Nguyen T.T.M."/>
            <person name="Dewar K."/>
            <person name="Conant G."/>
            <person name="Drula E."/>
            <person name="Henrissat B."/>
            <person name="Hansel C."/>
            <person name="Singer S."/>
            <person name="Hutchinson M.I."/>
            <person name="de Vries R.P."/>
            <person name="Natvig D.O."/>
            <person name="Powell A.J."/>
            <person name="Tsang A."/>
            <person name="Grigoriev I.V."/>
        </authorList>
    </citation>
    <scope>NUCLEOTIDE SEQUENCE [LARGE SCALE GENOMIC DNA]</scope>
    <source>
        <strain evidence="2 3">CBS 620.91</strain>
    </source>
</reference>
<organism evidence="2 3">
    <name type="scientific">Humicola insolens</name>
    <name type="common">Soft-rot fungus</name>
    <dbReference type="NCBI Taxonomy" id="85995"/>
    <lineage>
        <taxon>Eukaryota</taxon>
        <taxon>Fungi</taxon>
        <taxon>Dikarya</taxon>
        <taxon>Ascomycota</taxon>
        <taxon>Pezizomycotina</taxon>
        <taxon>Sordariomycetes</taxon>
        <taxon>Sordariomycetidae</taxon>
        <taxon>Sordariales</taxon>
        <taxon>Chaetomiaceae</taxon>
        <taxon>Mycothermus</taxon>
    </lineage>
</organism>
<evidence type="ECO:0000313" key="2">
    <source>
        <dbReference type="EMBL" id="KAL1842057.1"/>
    </source>
</evidence>
<dbReference type="Pfam" id="PF11693">
    <property type="entry name" value="DUF2990"/>
    <property type="match status" value="1"/>
</dbReference>
<name>A0ABR3VKD9_HUMIN</name>
<keyword evidence="1" id="KW-0732">Signal</keyword>
<sequence length="254" mass="26571">MRATFFLTSALAASVSAAPAFPNFVPDIPDNLRALSNYFNLLATKVQEGRFTTAPVCDLSQVSLPAAASDLPAPSRGLTLKHVAIGRGTQNYTCNPSSPSDPPKAFGAVATLFDASCLVATRPDVAAALGRAALYFDLSQSEGVGRLVPAATAAARSGVHYFTDATTPFFRVDVVGDFSLKKDAGAPAPVGAYKGLQGEGAVPWLKLVAKQPVAGGLQEVYRVETVGGSAPATCEGLPESFTVQYATQYWFYTQ</sequence>
<gene>
    <name evidence="2" type="ORF">VTJ49DRAFT_6127</name>
</gene>
<feature type="chain" id="PRO_5046265439" description="Malate dehydrogenase" evidence="1">
    <location>
        <begin position="18"/>
        <end position="254"/>
    </location>
</feature>
<dbReference type="InterPro" id="IPR021706">
    <property type="entry name" value="DUF2990"/>
</dbReference>
<keyword evidence="3" id="KW-1185">Reference proteome</keyword>
<accession>A0ABR3VKD9</accession>
<dbReference type="Pfam" id="PF11937">
    <property type="entry name" value="DUF3455"/>
    <property type="match status" value="1"/>
</dbReference>
<dbReference type="EMBL" id="JAZGSY010000055">
    <property type="protein sequence ID" value="KAL1842057.1"/>
    <property type="molecule type" value="Genomic_DNA"/>
</dbReference>
<dbReference type="InterPro" id="IPR021851">
    <property type="entry name" value="DUF3455"/>
</dbReference>
<evidence type="ECO:0000313" key="3">
    <source>
        <dbReference type="Proteomes" id="UP001583172"/>
    </source>
</evidence>
<proteinExistence type="predicted"/>
<dbReference type="PANTHER" id="PTHR35567:SF1">
    <property type="entry name" value="CONSERVED FUNGAL PROTEIN (AFU_ORTHOLOGUE AFUA_1G14230)"/>
    <property type="match status" value="1"/>
</dbReference>
<dbReference type="PANTHER" id="PTHR35567">
    <property type="entry name" value="MALATE DEHYDROGENASE (AFU_ORTHOLOGUE AFUA_2G13800)"/>
    <property type="match status" value="1"/>
</dbReference>